<dbReference type="RefSeq" id="WP_145191502.1">
    <property type="nucleotide sequence ID" value="NZ_CP036290.1"/>
</dbReference>
<keyword evidence="1" id="KW-0812">Transmembrane</keyword>
<proteinExistence type="predicted"/>
<evidence type="ECO:0008006" key="4">
    <source>
        <dbReference type="Google" id="ProtNLM"/>
    </source>
</evidence>
<feature type="transmembrane region" description="Helical" evidence="1">
    <location>
        <begin position="34"/>
        <end position="55"/>
    </location>
</feature>
<keyword evidence="1" id="KW-0472">Membrane</keyword>
<protein>
    <recommendedName>
        <fullName evidence="4">HEAT repeat domain-containing protein</fullName>
    </recommendedName>
</protein>
<dbReference type="OrthoDB" id="7860049at2"/>
<accession>A0A518D4I8</accession>
<sequence>MSTALLERELADWDGRSKAAIESIYERSKERRGFVAAVIALAVRVEFAVGATWLLKRHLEDGGKLVPAQSDRLFEHLGALEAWEARLHVLQSLPHLRIREAHVPAVERLARDGIASERPFVRAWAYSGFCELANEYPEFTAEAERLLEQARGDEAASVRARVRRIEKARAKRRRSE</sequence>
<dbReference type="Proteomes" id="UP000319342">
    <property type="component" value="Chromosome"/>
</dbReference>
<organism evidence="2 3">
    <name type="scientific">Rohdeia mirabilis</name>
    <dbReference type="NCBI Taxonomy" id="2528008"/>
    <lineage>
        <taxon>Bacteria</taxon>
        <taxon>Pseudomonadati</taxon>
        <taxon>Planctomycetota</taxon>
        <taxon>Planctomycetia</taxon>
        <taxon>Planctomycetia incertae sedis</taxon>
        <taxon>Rohdeia</taxon>
    </lineage>
</organism>
<dbReference type="EMBL" id="CP036290">
    <property type="protein sequence ID" value="QDU86383.1"/>
    <property type="molecule type" value="Genomic_DNA"/>
</dbReference>
<evidence type="ECO:0000256" key="1">
    <source>
        <dbReference type="SAM" id="Phobius"/>
    </source>
</evidence>
<reference evidence="2 3" key="1">
    <citation type="submission" date="2019-02" db="EMBL/GenBank/DDBJ databases">
        <title>Deep-cultivation of Planctomycetes and their phenomic and genomic characterization uncovers novel biology.</title>
        <authorList>
            <person name="Wiegand S."/>
            <person name="Jogler M."/>
            <person name="Boedeker C."/>
            <person name="Pinto D."/>
            <person name="Vollmers J."/>
            <person name="Rivas-Marin E."/>
            <person name="Kohn T."/>
            <person name="Peeters S.H."/>
            <person name="Heuer A."/>
            <person name="Rast P."/>
            <person name="Oberbeckmann S."/>
            <person name="Bunk B."/>
            <person name="Jeske O."/>
            <person name="Meyerdierks A."/>
            <person name="Storesund J.E."/>
            <person name="Kallscheuer N."/>
            <person name="Luecker S."/>
            <person name="Lage O.M."/>
            <person name="Pohl T."/>
            <person name="Merkel B.J."/>
            <person name="Hornburger P."/>
            <person name="Mueller R.-W."/>
            <person name="Bruemmer F."/>
            <person name="Labrenz M."/>
            <person name="Spormann A.M."/>
            <person name="Op den Camp H."/>
            <person name="Overmann J."/>
            <person name="Amann R."/>
            <person name="Jetten M.S.M."/>
            <person name="Mascher T."/>
            <person name="Medema M.H."/>
            <person name="Devos D.P."/>
            <person name="Kaster A.-K."/>
            <person name="Ovreas L."/>
            <person name="Rohde M."/>
            <person name="Galperin M.Y."/>
            <person name="Jogler C."/>
        </authorList>
    </citation>
    <scope>NUCLEOTIDE SEQUENCE [LARGE SCALE GENOMIC DNA]</scope>
    <source>
        <strain evidence="2 3">Pla163</strain>
    </source>
</reference>
<gene>
    <name evidence="2" type="ORF">Pla163_35340</name>
</gene>
<evidence type="ECO:0000313" key="3">
    <source>
        <dbReference type="Proteomes" id="UP000319342"/>
    </source>
</evidence>
<keyword evidence="1" id="KW-1133">Transmembrane helix</keyword>
<keyword evidence="3" id="KW-1185">Reference proteome</keyword>
<dbReference type="AlphaFoldDB" id="A0A518D4I8"/>
<name>A0A518D4I8_9BACT</name>
<evidence type="ECO:0000313" key="2">
    <source>
        <dbReference type="EMBL" id="QDU86383.1"/>
    </source>
</evidence>